<sequence length="119" mass="13401">MTVEQIAARLAELCRQEQFSVAQKELYADDAVSIEPHDIPGFDRETKGLAALKEKDKKFNAMLEARYGTTVSTPLVAGNAIAFVLTMDIKMQGRERESVRELCVYQVKDGKIISEQFFI</sequence>
<feature type="domain" description="SnoaL-like" evidence="1">
    <location>
        <begin position="1"/>
        <end position="118"/>
    </location>
</feature>
<evidence type="ECO:0000259" key="1">
    <source>
        <dbReference type="Pfam" id="PF20409"/>
    </source>
</evidence>
<dbReference type="AlphaFoldDB" id="A0A847RXQ3"/>
<accession>A0A847RXQ3</accession>
<evidence type="ECO:0000313" key="2">
    <source>
        <dbReference type="EMBL" id="NLR67586.1"/>
    </source>
</evidence>
<gene>
    <name evidence="2" type="ORF">HGH92_24995</name>
</gene>
<organism evidence="2 3">
    <name type="scientific">Chitinophaga varians</name>
    <dbReference type="NCBI Taxonomy" id="2202339"/>
    <lineage>
        <taxon>Bacteria</taxon>
        <taxon>Pseudomonadati</taxon>
        <taxon>Bacteroidota</taxon>
        <taxon>Chitinophagia</taxon>
        <taxon>Chitinophagales</taxon>
        <taxon>Chitinophagaceae</taxon>
        <taxon>Chitinophaga</taxon>
    </lineage>
</organism>
<reference evidence="2 3" key="1">
    <citation type="submission" date="2020-04" db="EMBL/GenBank/DDBJ databases">
        <authorList>
            <person name="Yin C."/>
        </authorList>
    </citation>
    <scope>NUCLEOTIDE SEQUENCE [LARGE SCALE GENOMIC DNA]</scope>
    <source>
        <strain evidence="2 3">Ae27</strain>
    </source>
</reference>
<proteinExistence type="predicted"/>
<dbReference type="RefSeq" id="WP_168873537.1">
    <property type="nucleotide sequence ID" value="NZ_JABAIA010000003.1"/>
</dbReference>
<name>A0A847RXQ3_9BACT</name>
<dbReference type="Pfam" id="PF20409">
    <property type="entry name" value="SnoaL_5"/>
    <property type="match status" value="1"/>
</dbReference>
<dbReference type="Gene3D" id="3.10.450.50">
    <property type="match status" value="1"/>
</dbReference>
<keyword evidence="3" id="KW-1185">Reference proteome</keyword>
<dbReference type="SUPFAM" id="SSF54427">
    <property type="entry name" value="NTF2-like"/>
    <property type="match status" value="1"/>
</dbReference>
<dbReference type="EMBL" id="JABAIA010000003">
    <property type="protein sequence ID" value="NLR67586.1"/>
    <property type="molecule type" value="Genomic_DNA"/>
</dbReference>
<evidence type="ECO:0000313" key="3">
    <source>
        <dbReference type="Proteomes" id="UP000570474"/>
    </source>
</evidence>
<dbReference type="Proteomes" id="UP000570474">
    <property type="component" value="Unassembled WGS sequence"/>
</dbReference>
<dbReference type="InterPro" id="IPR046860">
    <property type="entry name" value="SnoaL_5"/>
</dbReference>
<dbReference type="InterPro" id="IPR032710">
    <property type="entry name" value="NTF2-like_dom_sf"/>
</dbReference>
<comment type="caution">
    <text evidence="2">The sequence shown here is derived from an EMBL/GenBank/DDBJ whole genome shotgun (WGS) entry which is preliminary data.</text>
</comment>
<protein>
    <submittedName>
        <fullName evidence="2">Nuclear transport factor 2 family protein</fullName>
    </submittedName>
</protein>